<accession>A0AA51Z2X9</accession>
<dbReference type="Proteomes" id="UP001182220">
    <property type="component" value="Segment"/>
</dbReference>
<evidence type="ECO:0000313" key="2">
    <source>
        <dbReference type="Proteomes" id="UP001182220"/>
    </source>
</evidence>
<evidence type="ECO:0000313" key="1">
    <source>
        <dbReference type="EMBL" id="WMX18714.1"/>
    </source>
</evidence>
<sequence length="74" mass="8335">MTKVYGITQETLQTYRSVLAYGCSFESTMQRLKDIYQHNKEFALNVNPPDFSNICGHPAYVSQAGSERTQANQG</sequence>
<organism evidence="1 2">
    <name type="scientific">Yersinia phage vB_YpEc11</name>
    <dbReference type="NCBI Taxonomy" id="3056113"/>
    <lineage>
        <taxon>Viruses</taxon>
        <taxon>Duplodnaviria</taxon>
        <taxon>Heunggongvirae</taxon>
        <taxon>Uroviricota</taxon>
        <taxon>Caudoviricetes</taxon>
        <taxon>Autographivirales</taxon>
        <taxon>Autotranscriptaviridae</taxon>
        <taxon>Studiervirinae</taxon>
        <taxon>Helsettvirus</taxon>
        <taxon>Helsettvirus YpEc11</taxon>
    </lineage>
</organism>
<keyword evidence="2" id="KW-1185">Reference proteome</keyword>
<name>A0AA51Z2X9_9CAUD</name>
<dbReference type="EMBL" id="OQ828306">
    <property type="protein sequence ID" value="WMX18714.1"/>
    <property type="molecule type" value="Genomic_DNA"/>
</dbReference>
<reference evidence="1" key="1">
    <citation type="submission" date="2023-04" db="EMBL/GenBank/DDBJ databases">
        <title>The Enterobacteriaceae - specific Podoviridae bacteriophages show lytic activity to Yersinia pestis: characterization and application potential.</title>
        <authorList>
            <person name="Suladze T."/>
            <person name="Gorge O."/>
            <person name="Kusradze I."/>
            <person name="Valade E."/>
            <person name="Jaiani E."/>
            <person name="Darsavelidze M."/>
            <person name="Elizbarashvili M."/>
            <person name="Janelidze N."/>
            <person name="Tediashvili M."/>
        </authorList>
    </citation>
    <scope>NUCLEOTIDE SEQUENCE</scope>
</reference>
<gene>
    <name evidence="1" type="ORF">YpEc11_02</name>
</gene>
<proteinExistence type="predicted"/>
<protein>
    <submittedName>
        <fullName evidence="1">Uncharacterized protein</fullName>
    </submittedName>
</protein>